<dbReference type="EMBL" id="JAGVSJ010000004">
    <property type="protein sequence ID" value="MBX8631450.1"/>
    <property type="molecule type" value="Genomic_DNA"/>
</dbReference>
<keyword evidence="3" id="KW-0862">Zinc</keyword>
<comment type="cofactor">
    <cofactor evidence="1">
        <name>Zn(2+)</name>
        <dbReference type="ChEBI" id="CHEBI:29105"/>
    </cofactor>
</comment>
<dbReference type="Proteomes" id="UP000716004">
    <property type="component" value="Unassembled WGS sequence"/>
</dbReference>
<reference evidence="5" key="1">
    <citation type="submission" date="2021-04" db="EMBL/GenBank/DDBJ databases">
        <title>Genomic insights into ecological role and evolution of a novel Thermoplasmata order Candidatus Sysuiplasmatales.</title>
        <authorList>
            <person name="Yuan Y."/>
        </authorList>
    </citation>
    <scope>NUCLEOTIDE SEQUENCE</scope>
    <source>
        <strain evidence="6">TUT19-bin139</strain>
        <strain evidence="5">YP2-bin.285</strain>
    </source>
</reference>
<dbReference type="InterPro" id="IPR002629">
    <property type="entry name" value="Met_Synth_C/arc"/>
</dbReference>
<gene>
    <name evidence="5" type="ORF">J9259_02860</name>
    <name evidence="6" type="ORF">KIY12_06120</name>
</gene>
<protein>
    <recommendedName>
        <fullName evidence="4">Cobalamin-independent methionine synthase MetE C-terminal/archaeal domain-containing protein</fullName>
    </recommendedName>
</protein>
<sequence>MAVKLFPAQEIGSLAKPNWRVLGYRGVPISDRDFSEARYWGKKLKIQGYEKLLELLKSEDSPEVRERIKEWSAIYAIALLESAGLDIVYDGEQWRTEMYEALVKEVGGFRFVGHVRSWDNKYYRKAAVVDRIEWKSPVYLNEFLFTKSHTSRIVKVPFTGPYTVTDWSFNEYYQRKLESTYSDPRELKRRAYNDLLFEVARNLIRPEIQALVSNGAKWIQIDEPALSTQPGKEQIVNFVQAINEAVRGFDCKFSLHVCYSTDYTALFPELLEAKSISQYALEFANRDSNKIGESRRSGYEVVKLLAEYKAGKEIGLGVVDVHDDKVESPGLVRDRILYAAKLLGDPALIYVNPDCGLRTRDWSVTYSKLVNMVRGAQQARNRSS</sequence>
<dbReference type="Proteomes" id="UP000750197">
    <property type="component" value="Unassembled WGS sequence"/>
</dbReference>
<dbReference type="GO" id="GO:0009086">
    <property type="term" value="P:methionine biosynthetic process"/>
    <property type="evidence" value="ECO:0007669"/>
    <property type="project" value="InterPro"/>
</dbReference>
<comment type="caution">
    <text evidence="5">The sequence shown here is derived from an EMBL/GenBank/DDBJ whole genome shotgun (WGS) entry which is preliminary data.</text>
</comment>
<evidence type="ECO:0000313" key="5">
    <source>
        <dbReference type="EMBL" id="MBX8631450.1"/>
    </source>
</evidence>
<dbReference type="InterPro" id="IPR038071">
    <property type="entry name" value="UROD/MetE-like_sf"/>
</dbReference>
<evidence type="ECO:0000313" key="7">
    <source>
        <dbReference type="Proteomes" id="UP000716004"/>
    </source>
</evidence>
<dbReference type="PANTHER" id="PTHR30519">
    <property type="entry name" value="5-METHYLTETRAHYDROPTEROYLTRIGLUTAMATE--HOMOCYSTEINE METHYLTRANSFERASE"/>
    <property type="match status" value="1"/>
</dbReference>
<dbReference type="GO" id="GO:0003871">
    <property type="term" value="F:5-methyltetrahydropteroyltriglutamate-homocysteine S-methyltransferase activity"/>
    <property type="evidence" value="ECO:0007669"/>
    <property type="project" value="InterPro"/>
</dbReference>
<name>A0A8J7YSP8_9ARCH</name>
<proteinExistence type="predicted"/>
<accession>A0A8J7YSP8</accession>
<feature type="domain" description="Cobalamin-independent methionine synthase MetE C-terminal/archaeal" evidence="4">
    <location>
        <begin position="65"/>
        <end position="377"/>
    </location>
</feature>
<evidence type="ECO:0000256" key="1">
    <source>
        <dbReference type="ARBA" id="ARBA00001947"/>
    </source>
</evidence>
<dbReference type="CDD" id="cd03311">
    <property type="entry name" value="CIMS_C_terminal_like"/>
    <property type="match status" value="1"/>
</dbReference>
<dbReference type="Pfam" id="PF01717">
    <property type="entry name" value="Meth_synt_2"/>
    <property type="match status" value="1"/>
</dbReference>
<dbReference type="AlphaFoldDB" id="A0A8J7YSP8"/>
<evidence type="ECO:0000259" key="4">
    <source>
        <dbReference type="Pfam" id="PF01717"/>
    </source>
</evidence>
<dbReference type="SUPFAM" id="SSF51726">
    <property type="entry name" value="UROD/MetE-like"/>
    <property type="match status" value="1"/>
</dbReference>
<dbReference type="GO" id="GO:0008270">
    <property type="term" value="F:zinc ion binding"/>
    <property type="evidence" value="ECO:0007669"/>
    <property type="project" value="InterPro"/>
</dbReference>
<dbReference type="EMBL" id="JAHEAC010000050">
    <property type="protein sequence ID" value="MBX8644282.1"/>
    <property type="molecule type" value="Genomic_DNA"/>
</dbReference>
<keyword evidence="2" id="KW-0479">Metal-binding</keyword>
<evidence type="ECO:0000256" key="2">
    <source>
        <dbReference type="ARBA" id="ARBA00022723"/>
    </source>
</evidence>
<organism evidence="5 7">
    <name type="scientific">Candidatus Sysuiplasma superficiale</name>
    <dbReference type="NCBI Taxonomy" id="2823368"/>
    <lineage>
        <taxon>Archaea</taxon>
        <taxon>Methanobacteriati</taxon>
        <taxon>Thermoplasmatota</taxon>
        <taxon>Thermoplasmata</taxon>
        <taxon>Candidatus Sysuiplasmatales</taxon>
        <taxon>Candidatus Sysuiplasmataceae</taxon>
        <taxon>Candidatus Sysuiplasma</taxon>
    </lineage>
</organism>
<dbReference type="Gene3D" id="3.20.20.210">
    <property type="match status" value="1"/>
</dbReference>
<evidence type="ECO:0000313" key="6">
    <source>
        <dbReference type="EMBL" id="MBX8644282.1"/>
    </source>
</evidence>
<evidence type="ECO:0000256" key="3">
    <source>
        <dbReference type="ARBA" id="ARBA00022833"/>
    </source>
</evidence>